<name>A0A6P2T0V3_9BURK</name>
<sequence>MDKSTLKGLLLITGKRKTECGMGRLYADGKSKPLLTVIAESWAEDVTVRHGMEVDWLVNEHCDTLVIEGHVDLSAAAEAMRRESSGNEFPTPRHAWMSYMKAPEGELDEGEDRSGWRGECQRADRGAEPVTISVRNT</sequence>
<protein>
    <submittedName>
        <fullName evidence="2">Uncharacterized protein</fullName>
    </submittedName>
</protein>
<dbReference type="Proteomes" id="UP000494261">
    <property type="component" value="Unassembled WGS sequence"/>
</dbReference>
<evidence type="ECO:0000256" key="1">
    <source>
        <dbReference type="SAM" id="MobiDB-lite"/>
    </source>
</evidence>
<feature type="compositionally biased region" description="Basic and acidic residues" evidence="1">
    <location>
        <begin position="112"/>
        <end position="127"/>
    </location>
</feature>
<dbReference type="RefSeq" id="WP_175026264.1">
    <property type="nucleotide sequence ID" value="NZ_CABVQC010000088.1"/>
</dbReference>
<organism evidence="2 3">
    <name type="scientific">Burkholderia aenigmatica</name>
    <dbReference type="NCBI Taxonomy" id="2015348"/>
    <lineage>
        <taxon>Bacteria</taxon>
        <taxon>Pseudomonadati</taxon>
        <taxon>Pseudomonadota</taxon>
        <taxon>Betaproteobacteria</taxon>
        <taxon>Burkholderiales</taxon>
        <taxon>Burkholderiaceae</taxon>
        <taxon>Burkholderia</taxon>
        <taxon>Burkholderia cepacia complex</taxon>
    </lineage>
</organism>
<reference evidence="2 3" key="1">
    <citation type="submission" date="2019-09" db="EMBL/GenBank/DDBJ databases">
        <authorList>
            <person name="Depoorter E."/>
        </authorList>
    </citation>
    <scope>NUCLEOTIDE SEQUENCE [LARGE SCALE GENOMIC DNA]</scope>
    <source>
        <strain evidence="2">LMG 13014</strain>
    </source>
</reference>
<proteinExistence type="predicted"/>
<feature type="region of interest" description="Disordered" evidence="1">
    <location>
        <begin position="104"/>
        <end position="137"/>
    </location>
</feature>
<gene>
    <name evidence="2" type="ORF">BLA13014_07601</name>
</gene>
<dbReference type="AlphaFoldDB" id="A0A6P2T0V3"/>
<dbReference type="EMBL" id="CABVQC010000088">
    <property type="protein sequence ID" value="VWC49513.1"/>
    <property type="molecule type" value="Genomic_DNA"/>
</dbReference>
<accession>A0A6P2T0V3</accession>
<evidence type="ECO:0000313" key="3">
    <source>
        <dbReference type="Proteomes" id="UP000494261"/>
    </source>
</evidence>
<evidence type="ECO:0000313" key="2">
    <source>
        <dbReference type="EMBL" id="VWC49513.1"/>
    </source>
</evidence>